<dbReference type="Gene3D" id="1.10.10.10">
    <property type="entry name" value="Winged helix-like DNA-binding domain superfamily/Winged helix DNA-binding domain"/>
    <property type="match status" value="1"/>
</dbReference>
<protein>
    <submittedName>
        <fullName evidence="5">GntR family transcriptional regulator</fullName>
    </submittedName>
</protein>
<dbReference type="SUPFAM" id="SSF46785">
    <property type="entry name" value="Winged helix' DNA-binding domain"/>
    <property type="match status" value="1"/>
</dbReference>
<dbReference type="InterPro" id="IPR011711">
    <property type="entry name" value="GntR_C"/>
</dbReference>
<dbReference type="InterPro" id="IPR008920">
    <property type="entry name" value="TF_FadR/GntR_C"/>
</dbReference>
<dbReference type="Pfam" id="PF07729">
    <property type="entry name" value="FCD"/>
    <property type="match status" value="1"/>
</dbReference>
<dbReference type="PANTHER" id="PTHR43537">
    <property type="entry name" value="TRANSCRIPTIONAL REGULATOR, GNTR FAMILY"/>
    <property type="match status" value="1"/>
</dbReference>
<evidence type="ECO:0000313" key="5">
    <source>
        <dbReference type="EMBL" id="TXG89758.1"/>
    </source>
</evidence>
<comment type="caution">
    <text evidence="5">The sequence shown here is derived from an EMBL/GenBank/DDBJ whole genome shotgun (WGS) entry which is preliminary data.</text>
</comment>
<name>A0A6P2CFQ6_9NOCA</name>
<evidence type="ECO:0000256" key="3">
    <source>
        <dbReference type="ARBA" id="ARBA00023163"/>
    </source>
</evidence>
<evidence type="ECO:0000256" key="2">
    <source>
        <dbReference type="ARBA" id="ARBA00023125"/>
    </source>
</evidence>
<dbReference type="Gene3D" id="1.20.120.530">
    <property type="entry name" value="GntR ligand-binding domain-like"/>
    <property type="match status" value="1"/>
</dbReference>
<dbReference type="AlphaFoldDB" id="A0A6P2CFQ6"/>
<reference evidence="5 6" key="1">
    <citation type="submission" date="2018-07" db="EMBL/GenBank/DDBJ databases">
        <title>Genome sequence of Rhodococcus rhodnii ATCC 35071 from Rhodnius prolixus.</title>
        <authorList>
            <person name="Patel V."/>
            <person name="Vogel K.J."/>
        </authorList>
    </citation>
    <scope>NUCLEOTIDE SEQUENCE [LARGE SCALE GENOMIC DNA]</scope>
    <source>
        <strain evidence="5 6">ATCC 35071</strain>
    </source>
</reference>
<evidence type="ECO:0000259" key="4">
    <source>
        <dbReference type="PROSITE" id="PS50949"/>
    </source>
</evidence>
<dbReference type="PANTHER" id="PTHR43537:SF5">
    <property type="entry name" value="UXU OPERON TRANSCRIPTIONAL REGULATOR"/>
    <property type="match status" value="1"/>
</dbReference>
<accession>A0A6P2CFQ6</accession>
<dbReference type="Proteomes" id="UP000471120">
    <property type="component" value="Unassembled WGS sequence"/>
</dbReference>
<keyword evidence="3" id="KW-0804">Transcription</keyword>
<evidence type="ECO:0000256" key="1">
    <source>
        <dbReference type="ARBA" id="ARBA00023015"/>
    </source>
</evidence>
<dbReference type="Pfam" id="PF00392">
    <property type="entry name" value="GntR"/>
    <property type="match status" value="1"/>
</dbReference>
<dbReference type="InterPro" id="IPR036388">
    <property type="entry name" value="WH-like_DNA-bd_sf"/>
</dbReference>
<proteinExistence type="predicted"/>
<dbReference type="InterPro" id="IPR036390">
    <property type="entry name" value="WH_DNA-bd_sf"/>
</dbReference>
<keyword evidence="1" id="KW-0805">Transcription regulation</keyword>
<dbReference type="PROSITE" id="PS50949">
    <property type="entry name" value="HTH_GNTR"/>
    <property type="match status" value="1"/>
</dbReference>
<dbReference type="CDD" id="cd07377">
    <property type="entry name" value="WHTH_GntR"/>
    <property type="match status" value="1"/>
</dbReference>
<dbReference type="GO" id="GO:0003677">
    <property type="term" value="F:DNA binding"/>
    <property type="evidence" value="ECO:0007669"/>
    <property type="project" value="UniProtKB-KW"/>
</dbReference>
<evidence type="ECO:0000313" key="6">
    <source>
        <dbReference type="Proteomes" id="UP000471120"/>
    </source>
</evidence>
<gene>
    <name evidence="5" type="ORF">DW322_05455</name>
</gene>
<organism evidence="5 6">
    <name type="scientific">Rhodococcus rhodnii</name>
    <dbReference type="NCBI Taxonomy" id="38312"/>
    <lineage>
        <taxon>Bacteria</taxon>
        <taxon>Bacillati</taxon>
        <taxon>Actinomycetota</taxon>
        <taxon>Actinomycetes</taxon>
        <taxon>Mycobacteriales</taxon>
        <taxon>Nocardiaceae</taxon>
        <taxon>Rhodococcus</taxon>
    </lineage>
</organism>
<dbReference type="InterPro" id="IPR000524">
    <property type="entry name" value="Tscrpt_reg_HTH_GntR"/>
</dbReference>
<feature type="domain" description="HTH gntR-type" evidence="4">
    <location>
        <begin position="15"/>
        <end position="82"/>
    </location>
</feature>
<keyword evidence="2" id="KW-0238">DNA-binding</keyword>
<dbReference type="EMBL" id="QRCM01000001">
    <property type="protein sequence ID" value="TXG89758.1"/>
    <property type="molecule type" value="Genomic_DNA"/>
</dbReference>
<dbReference type="SUPFAM" id="SSF48008">
    <property type="entry name" value="GntR ligand-binding domain-like"/>
    <property type="match status" value="1"/>
</dbReference>
<dbReference type="SMART" id="SM00895">
    <property type="entry name" value="FCD"/>
    <property type="match status" value="1"/>
</dbReference>
<dbReference type="SMART" id="SM00345">
    <property type="entry name" value="HTH_GNTR"/>
    <property type="match status" value="1"/>
</dbReference>
<dbReference type="GO" id="GO:0003700">
    <property type="term" value="F:DNA-binding transcription factor activity"/>
    <property type="evidence" value="ECO:0007669"/>
    <property type="project" value="InterPro"/>
</dbReference>
<sequence length="238" mass="26439">MSSENMVRPVTTRASSTVDLVLHEIRRSIMNGALAPGEPFVVQTLTAQLGVSHVPVREALRQLEAQGLIELKRSRSAVVTPLDLDDLQNIYRMRLCTEPTLSAQSVSLRSPAELDRLAEIVELMTLGHGSESTWDLHREFHAGLIQPAAGVWGLRVARVLWDAAERYTRITFDTVGQEPDDVEEGRRRHLALVDAARSRDPERMNAEMHSHLTGNLETVATRLRAVALDPNTTPTTPM</sequence>